<reference evidence="3 4" key="1">
    <citation type="submission" date="2018-09" db="EMBL/GenBank/DDBJ databases">
        <title>Complete genome sequence of Euzebya sp. DY32-46 isolated from seawater of Pacific Ocean.</title>
        <authorList>
            <person name="Xu L."/>
            <person name="Wu Y.-H."/>
            <person name="Xu X.-W."/>
        </authorList>
    </citation>
    <scope>NUCLEOTIDE SEQUENCE [LARGE SCALE GENOMIC DNA]</scope>
    <source>
        <strain evidence="3 4">DY32-46</strain>
    </source>
</reference>
<dbReference type="RefSeq" id="WP_216826310.1">
    <property type="nucleotide sequence ID" value="NZ_CP031165.1"/>
</dbReference>
<dbReference type="Pfam" id="PF14145">
    <property type="entry name" value="YrhK"/>
    <property type="match status" value="1"/>
</dbReference>
<keyword evidence="1" id="KW-1133">Transmembrane helix</keyword>
<feature type="transmembrane region" description="Helical" evidence="1">
    <location>
        <begin position="27"/>
        <end position="49"/>
    </location>
</feature>
<dbReference type="EMBL" id="CP031165">
    <property type="protein sequence ID" value="AXV04883.1"/>
    <property type="molecule type" value="Genomic_DNA"/>
</dbReference>
<protein>
    <recommendedName>
        <fullName evidence="2">YrhK domain-containing protein</fullName>
    </recommendedName>
</protein>
<accession>A0A346XRN6</accession>
<keyword evidence="1" id="KW-0472">Membrane</keyword>
<dbReference type="AlphaFoldDB" id="A0A346XRN6"/>
<evidence type="ECO:0000259" key="2">
    <source>
        <dbReference type="Pfam" id="PF14145"/>
    </source>
</evidence>
<keyword evidence="1" id="KW-0812">Transmembrane</keyword>
<evidence type="ECO:0000256" key="1">
    <source>
        <dbReference type="SAM" id="Phobius"/>
    </source>
</evidence>
<dbReference type="KEGG" id="euz:DVS28_a0175"/>
<sequence>MTTTDLDPDDVSLSTHPIEELVQDYEWFHTLFGIIGNVAFVIGSIFFLFESLKTAGVWLFIIGSSGMLLGSLGQIVVRRTRRRRQERGSG</sequence>
<gene>
    <name evidence="3" type="ORF">DVS28_a0175</name>
</gene>
<keyword evidence="4" id="KW-1185">Reference proteome</keyword>
<evidence type="ECO:0000313" key="3">
    <source>
        <dbReference type="EMBL" id="AXV04883.1"/>
    </source>
</evidence>
<organism evidence="3 4">
    <name type="scientific">Euzebya pacifica</name>
    <dbReference type="NCBI Taxonomy" id="1608957"/>
    <lineage>
        <taxon>Bacteria</taxon>
        <taxon>Bacillati</taxon>
        <taxon>Actinomycetota</taxon>
        <taxon>Nitriliruptoria</taxon>
        <taxon>Euzebyales</taxon>
    </lineage>
</organism>
<evidence type="ECO:0000313" key="4">
    <source>
        <dbReference type="Proteomes" id="UP000264006"/>
    </source>
</evidence>
<dbReference type="Proteomes" id="UP000264006">
    <property type="component" value="Chromosome"/>
</dbReference>
<proteinExistence type="predicted"/>
<feature type="transmembrane region" description="Helical" evidence="1">
    <location>
        <begin position="55"/>
        <end position="77"/>
    </location>
</feature>
<feature type="domain" description="YrhK" evidence="2">
    <location>
        <begin position="23"/>
        <end position="77"/>
    </location>
</feature>
<name>A0A346XRN6_9ACTN</name>
<dbReference type="InterPro" id="IPR025424">
    <property type="entry name" value="YrhK_domain"/>
</dbReference>